<comment type="caution">
    <text evidence="3">The sequence shown here is derived from an EMBL/GenBank/DDBJ whole genome shotgun (WGS) entry which is preliminary data.</text>
</comment>
<dbReference type="PANTHER" id="PTHR43646">
    <property type="entry name" value="GLYCOSYLTRANSFERASE"/>
    <property type="match status" value="1"/>
</dbReference>
<dbReference type="AlphaFoldDB" id="A0A2W7Q3Z3"/>
<dbReference type="GO" id="GO:0016740">
    <property type="term" value="F:transferase activity"/>
    <property type="evidence" value="ECO:0007669"/>
    <property type="project" value="UniProtKB-KW"/>
</dbReference>
<dbReference type="InterPro" id="IPR029044">
    <property type="entry name" value="Nucleotide-diphossugar_trans"/>
</dbReference>
<feature type="transmembrane region" description="Helical" evidence="1">
    <location>
        <begin position="268"/>
        <end position="293"/>
    </location>
</feature>
<dbReference type="Gene3D" id="3.90.550.10">
    <property type="entry name" value="Spore Coat Polysaccharide Biosynthesis Protein SpsA, Chain A"/>
    <property type="match status" value="1"/>
</dbReference>
<feature type="domain" description="Glycosyltransferase 2-like" evidence="2">
    <location>
        <begin position="40"/>
        <end position="157"/>
    </location>
</feature>
<feature type="transmembrane region" description="Helical" evidence="1">
    <location>
        <begin position="299"/>
        <end position="318"/>
    </location>
</feature>
<dbReference type="InterPro" id="IPR001173">
    <property type="entry name" value="Glyco_trans_2-like"/>
</dbReference>
<evidence type="ECO:0000259" key="2">
    <source>
        <dbReference type="Pfam" id="PF00535"/>
    </source>
</evidence>
<feature type="transmembrane region" description="Helical" evidence="1">
    <location>
        <begin position="6"/>
        <end position="25"/>
    </location>
</feature>
<dbReference type="Proteomes" id="UP000249239">
    <property type="component" value="Unassembled WGS sequence"/>
</dbReference>
<gene>
    <name evidence="3" type="ORF">LX69_01873</name>
</gene>
<feature type="transmembrane region" description="Helical" evidence="1">
    <location>
        <begin position="169"/>
        <end position="186"/>
    </location>
</feature>
<evidence type="ECO:0000313" key="3">
    <source>
        <dbReference type="EMBL" id="PZX16379.1"/>
    </source>
</evidence>
<keyword evidence="1" id="KW-1133">Transmembrane helix</keyword>
<evidence type="ECO:0000256" key="1">
    <source>
        <dbReference type="SAM" id="Phobius"/>
    </source>
</evidence>
<dbReference type="EMBL" id="QKZK01000013">
    <property type="protein sequence ID" value="PZX16379.1"/>
    <property type="molecule type" value="Genomic_DNA"/>
</dbReference>
<dbReference type="PANTHER" id="PTHR43646:SF3">
    <property type="entry name" value="SLR1566 PROTEIN"/>
    <property type="match status" value="1"/>
</dbReference>
<dbReference type="CDD" id="cd00761">
    <property type="entry name" value="Glyco_tranf_GTA_type"/>
    <property type="match status" value="1"/>
</dbReference>
<reference evidence="3 4" key="1">
    <citation type="submission" date="2018-06" db="EMBL/GenBank/DDBJ databases">
        <title>Genomic Encyclopedia of Archaeal and Bacterial Type Strains, Phase II (KMG-II): from individual species to whole genera.</title>
        <authorList>
            <person name="Goeker M."/>
        </authorList>
    </citation>
    <scope>NUCLEOTIDE SEQUENCE [LARGE SCALE GENOMIC DNA]</scope>
    <source>
        <strain evidence="3 4">DSM 6779</strain>
    </source>
</reference>
<keyword evidence="3" id="KW-0808">Transferase</keyword>
<sequence length="363" mass="40923">MTILSLIILALMMLLMLVAWVNVLFGARLGAPVMTDELVSVLIPARNEQANIGRLLDSLLRLRQANIEVLVYDDQSTDATAAIVQSYERRDKRVRLLPGDHLPEGWMGKNHACHQLSTQASGRWLLFLDADVVLTGNIIGSLVGYASRHELGLVSLFPHQVMRTRGEKIAVPLMYIILLTLLPLPLVRRSGFSALAAANGQLMFFDARVYAYLQPHRTVRHHRVEDIAIARYYKSLGVSVACLMGDARVMCRMYGGWKDAKEGFSKNIFEFFGGLLLPALLYCVLTTFGFAFIAIQGSLILTASYFMVWWLTRAGVALGSRQMVVMHPRWMTSQQMAMVIIMWHALRNRVKKQLLWKGRNVYA</sequence>
<dbReference type="Pfam" id="PF00535">
    <property type="entry name" value="Glycos_transf_2"/>
    <property type="match status" value="1"/>
</dbReference>
<keyword evidence="1" id="KW-0472">Membrane</keyword>
<accession>A0A2W7Q3Z3</accession>
<organism evidence="3 4">
    <name type="scientific">Breznakibacter xylanolyticus</name>
    <dbReference type="NCBI Taxonomy" id="990"/>
    <lineage>
        <taxon>Bacteria</taxon>
        <taxon>Pseudomonadati</taxon>
        <taxon>Bacteroidota</taxon>
        <taxon>Bacteroidia</taxon>
        <taxon>Marinilabiliales</taxon>
        <taxon>Marinilabiliaceae</taxon>
        <taxon>Breznakibacter</taxon>
    </lineage>
</organism>
<name>A0A2W7Q3Z3_9BACT</name>
<protein>
    <submittedName>
        <fullName evidence="3">Chlorobactene glucosyltransferase</fullName>
    </submittedName>
</protein>
<dbReference type="SUPFAM" id="SSF53448">
    <property type="entry name" value="Nucleotide-diphospho-sugar transferases"/>
    <property type="match status" value="1"/>
</dbReference>
<feature type="transmembrane region" description="Helical" evidence="1">
    <location>
        <begin position="192"/>
        <end position="213"/>
    </location>
</feature>
<proteinExistence type="predicted"/>
<dbReference type="RefSeq" id="WP_170124315.1">
    <property type="nucleotide sequence ID" value="NZ_QKZK01000013.1"/>
</dbReference>
<evidence type="ECO:0000313" key="4">
    <source>
        <dbReference type="Proteomes" id="UP000249239"/>
    </source>
</evidence>
<keyword evidence="1" id="KW-0812">Transmembrane</keyword>
<keyword evidence="4" id="KW-1185">Reference proteome</keyword>